<proteinExistence type="predicted"/>
<protein>
    <submittedName>
        <fullName evidence="2">Uncharacterized protein LOC127751086</fullName>
    </submittedName>
</protein>
<reference evidence="2" key="1">
    <citation type="submission" date="2025-08" db="UniProtKB">
        <authorList>
            <consortium name="RefSeq"/>
        </authorList>
    </citation>
    <scope>IDENTIFICATION</scope>
    <source>
        <tissue evidence="2">Whole organism</tissue>
    </source>
</reference>
<gene>
    <name evidence="2" type="primary">LOC127751086</name>
</gene>
<dbReference type="GeneID" id="127751086"/>
<evidence type="ECO:0000313" key="1">
    <source>
        <dbReference type="Proteomes" id="UP000504606"/>
    </source>
</evidence>
<organism evidence="1 2">
    <name type="scientific">Frankliniella occidentalis</name>
    <name type="common">Western flower thrips</name>
    <name type="synonym">Euthrips occidentalis</name>
    <dbReference type="NCBI Taxonomy" id="133901"/>
    <lineage>
        <taxon>Eukaryota</taxon>
        <taxon>Metazoa</taxon>
        <taxon>Ecdysozoa</taxon>
        <taxon>Arthropoda</taxon>
        <taxon>Hexapoda</taxon>
        <taxon>Insecta</taxon>
        <taxon>Pterygota</taxon>
        <taxon>Neoptera</taxon>
        <taxon>Paraneoptera</taxon>
        <taxon>Thysanoptera</taxon>
        <taxon>Terebrantia</taxon>
        <taxon>Thripoidea</taxon>
        <taxon>Thripidae</taxon>
        <taxon>Frankliniella</taxon>
    </lineage>
</organism>
<dbReference type="AlphaFoldDB" id="A0A9C6X6E2"/>
<dbReference type="Proteomes" id="UP000504606">
    <property type="component" value="Unplaced"/>
</dbReference>
<evidence type="ECO:0000313" key="2">
    <source>
        <dbReference type="RefSeq" id="XP_052130040.1"/>
    </source>
</evidence>
<accession>A0A9C6X6E2</accession>
<keyword evidence="1" id="KW-1185">Reference proteome</keyword>
<dbReference type="KEGG" id="foc:127751086"/>
<sequence>MSVSPINDPDVLLIRITTREVAEMDRLLEESLNPIEGLRERAVAARDFFHDLDVTEVMILDAADALVELREGPPPLVPIAEAAVVVPPAPNPYEMITPAVEDLPPLVVIETPGVPPLPVLDISEEDFQPVSMCILVFSYFLAPPGSPDGAVVHVDAEVRRGCVPLLCSSLASYGRPGGELVSCPSRCRSCPSSSGCRW</sequence>
<name>A0A9C6X6E2_FRAOC</name>
<dbReference type="RefSeq" id="XP_052130040.1">
    <property type="nucleotide sequence ID" value="XM_052274080.1"/>
</dbReference>